<dbReference type="Proteomes" id="UP000274504">
    <property type="component" value="Unassembled WGS sequence"/>
</dbReference>
<proteinExistence type="predicted"/>
<name>A0A0R3SP75_HYMDI</name>
<dbReference type="AlphaFoldDB" id="A0A0R3SP75"/>
<organism evidence="3">
    <name type="scientific">Hymenolepis diminuta</name>
    <name type="common">Rat tapeworm</name>
    <dbReference type="NCBI Taxonomy" id="6216"/>
    <lineage>
        <taxon>Eukaryota</taxon>
        <taxon>Metazoa</taxon>
        <taxon>Spiralia</taxon>
        <taxon>Lophotrochozoa</taxon>
        <taxon>Platyhelminthes</taxon>
        <taxon>Cestoda</taxon>
        <taxon>Eucestoda</taxon>
        <taxon>Cyclophyllidea</taxon>
        <taxon>Hymenolepididae</taxon>
        <taxon>Hymenolepis</taxon>
    </lineage>
</organism>
<evidence type="ECO:0000313" key="3">
    <source>
        <dbReference type="WBParaSite" id="HDID_0000674001-mRNA-1"/>
    </source>
</evidence>
<gene>
    <name evidence="1" type="ORF">HDID_LOCUS6738</name>
</gene>
<evidence type="ECO:0000313" key="2">
    <source>
        <dbReference type="Proteomes" id="UP000274504"/>
    </source>
</evidence>
<accession>A0A0R3SP75</accession>
<protein>
    <submittedName>
        <fullName evidence="1 3">Uncharacterized protein</fullName>
    </submittedName>
</protein>
<dbReference type="EMBL" id="UYSG01007262">
    <property type="protein sequence ID" value="VDL59056.1"/>
    <property type="molecule type" value="Genomic_DNA"/>
</dbReference>
<reference evidence="3" key="1">
    <citation type="submission" date="2017-02" db="UniProtKB">
        <authorList>
            <consortium name="WormBaseParasite"/>
        </authorList>
    </citation>
    <scope>IDENTIFICATION</scope>
</reference>
<reference evidence="1 2" key="2">
    <citation type="submission" date="2018-11" db="EMBL/GenBank/DDBJ databases">
        <authorList>
            <consortium name="Pathogen Informatics"/>
        </authorList>
    </citation>
    <scope>NUCLEOTIDE SEQUENCE [LARGE SCALE GENOMIC DNA]</scope>
</reference>
<evidence type="ECO:0000313" key="1">
    <source>
        <dbReference type="EMBL" id="VDL59056.1"/>
    </source>
</evidence>
<dbReference type="WBParaSite" id="HDID_0000674001-mRNA-1">
    <property type="protein sequence ID" value="HDID_0000674001-mRNA-1"/>
    <property type="gene ID" value="HDID_0000674001"/>
</dbReference>
<sequence length="76" mass="8500">MTTSIHSVGIWELEFNMADEEAKVGQTGDLQCSFFLISVDITLRALDPCRNSFLEWNCHRSGEQCQVLTGMLSGKC</sequence>